<dbReference type="Gene3D" id="1.10.10.10">
    <property type="entry name" value="Winged helix-like DNA-binding domain superfamily/Winged helix DNA-binding domain"/>
    <property type="match status" value="1"/>
</dbReference>
<dbReference type="GeneID" id="35590620"/>
<dbReference type="InterPro" id="IPR036388">
    <property type="entry name" value="WH-like_DNA-bd_sf"/>
</dbReference>
<dbReference type="Pfam" id="PF08350">
    <property type="entry name" value="FilR1_middle"/>
    <property type="match status" value="1"/>
</dbReference>
<sequence>MNDTLDDIRFLGDSKHRAVVLDRLSERPCSRATLREATGASSATVGRILQSFEERGWLTREGSTYRLTAVGTFVAGSFARFRRELALADELTELLPHLPLDEIGIGVDRLDDAFVTRATQTNPFAVVSRVRELELDSDTALSLTDFFPEPCIDGRYEAIVDGTQTFEAVFAPVVIRAAMASDSADKFAAIVASDRTEIGVYDGPIPQPVMFHDGTACLVVRDEENISIGMIETDDPTVVEWVLALFERFQADATPLSRVDLVEPLEEVLSRA</sequence>
<organism evidence="2 3">
    <name type="scientific">Salinigranum rubrum</name>
    <dbReference type="NCBI Taxonomy" id="755307"/>
    <lineage>
        <taxon>Archaea</taxon>
        <taxon>Methanobacteriati</taxon>
        <taxon>Methanobacteriota</taxon>
        <taxon>Stenosarchaea group</taxon>
        <taxon>Halobacteria</taxon>
        <taxon>Halobacteriales</taxon>
        <taxon>Haloferacaceae</taxon>
        <taxon>Salinigranum</taxon>
    </lineage>
</organism>
<dbReference type="Proteomes" id="UP000236584">
    <property type="component" value="Chromosome"/>
</dbReference>
<evidence type="ECO:0000313" key="3">
    <source>
        <dbReference type="Proteomes" id="UP000236584"/>
    </source>
</evidence>
<dbReference type="GO" id="GO:0006355">
    <property type="term" value="P:regulation of DNA-templated transcription"/>
    <property type="evidence" value="ECO:0007669"/>
    <property type="project" value="InterPro"/>
</dbReference>
<dbReference type="InterPro" id="IPR036390">
    <property type="entry name" value="WH_DNA-bd_sf"/>
</dbReference>
<dbReference type="InterPro" id="IPR057527">
    <property type="entry name" value="HVO_A0261-like_N"/>
</dbReference>
<dbReference type="RefSeq" id="WP_103423911.1">
    <property type="nucleotide sequence ID" value="NZ_CP026309.1"/>
</dbReference>
<accession>A0A2I8VEP0</accession>
<dbReference type="InterPro" id="IPR012318">
    <property type="entry name" value="HTH_CRP"/>
</dbReference>
<dbReference type="SUPFAM" id="SSF46785">
    <property type="entry name" value="Winged helix' DNA-binding domain"/>
    <property type="match status" value="1"/>
</dbReference>
<evidence type="ECO:0000259" key="1">
    <source>
        <dbReference type="SMART" id="SM00419"/>
    </source>
</evidence>
<dbReference type="AlphaFoldDB" id="A0A2I8VEP0"/>
<dbReference type="Pfam" id="PF25213">
    <property type="entry name" value="HVO_A0261_N"/>
    <property type="match status" value="1"/>
</dbReference>
<proteinExistence type="predicted"/>
<evidence type="ECO:0000313" key="2">
    <source>
        <dbReference type="EMBL" id="AUV80403.1"/>
    </source>
</evidence>
<name>A0A2I8VEP0_9EURY</name>
<dbReference type="GO" id="GO:0003677">
    <property type="term" value="F:DNA binding"/>
    <property type="evidence" value="ECO:0007669"/>
    <property type="project" value="InterPro"/>
</dbReference>
<dbReference type="KEGG" id="srub:C2R22_00985"/>
<feature type="domain" description="HTH crp-type" evidence="1">
    <location>
        <begin position="22"/>
        <end position="69"/>
    </location>
</feature>
<keyword evidence="3" id="KW-1185">Reference proteome</keyword>
<protein>
    <recommendedName>
        <fullName evidence="1">HTH crp-type domain-containing protein</fullName>
    </recommendedName>
</protein>
<reference evidence="2 3" key="1">
    <citation type="submission" date="2018-01" db="EMBL/GenBank/DDBJ databases">
        <title>Complete genome sequence of Salinigranum rubrum GX10T, an extremely halophilic archaeon isolated from a marine solar saltern.</title>
        <authorList>
            <person name="Han S."/>
        </authorList>
    </citation>
    <scope>NUCLEOTIDE SEQUENCE [LARGE SCALE GENOMIC DNA]</scope>
    <source>
        <strain evidence="2 3">GX10</strain>
    </source>
</reference>
<dbReference type="InterPro" id="IPR013561">
    <property type="entry name" value="FilR1_middle_dom"/>
</dbReference>
<dbReference type="OrthoDB" id="330490at2157"/>
<dbReference type="SMART" id="SM00419">
    <property type="entry name" value="HTH_CRP"/>
    <property type="match status" value="1"/>
</dbReference>
<gene>
    <name evidence="2" type="ORF">C2R22_00985</name>
</gene>
<dbReference type="EMBL" id="CP026309">
    <property type="protein sequence ID" value="AUV80403.1"/>
    <property type="molecule type" value="Genomic_DNA"/>
</dbReference>